<dbReference type="GO" id="GO:0016787">
    <property type="term" value="F:hydrolase activity"/>
    <property type="evidence" value="ECO:0007669"/>
    <property type="project" value="UniProtKB-KW"/>
</dbReference>
<dbReference type="PANTHER" id="PTHR11839:SF18">
    <property type="entry name" value="NUDIX HYDROLASE DOMAIN-CONTAINING PROTEIN"/>
    <property type="match status" value="1"/>
</dbReference>
<evidence type="ECO:0000256" key="2">
    <source>
        <dbReference type="ARBA" id="ARBA00022801"/>
    </source>
</evidence>
<dbReference type="Gene3D" id="3.90.79.10">
    <property type="entry name" value="Nucleoside Triphosphate Pyrophosphohydrolase"/>
    <property type="match status" value="1"/>
</dbReference>
<feature type="domain" description="Nudix hydrolase" evidence="3">
    <location>
        <begin position="47"/>
        <end position="180"/>
    </location>
</feature>
<organism evidence="4 5">
    <name type="scientific">Dolosicoccus paucivorans</name>
    <dbReference type="NCBI Taxonomy" id="84521"/>
    <lineage>
        <taxon>Bacteria</taxon>
        <taxon>Bacillati</taxon>
        <taxon>Bacillota</taxon>
        <taxon>Bacilli</taxon>
        <taxon>Lactobacillales</taxon>
        <taxon>Aerococcaceae</taxon>
        <taxon>Dolosicoccus</taxon>
    </lineage>
</organism>
<comment type="cofactor">
    <cofactor evidence="1">
        <name>Mg(2+)</name>
        <dbReference type="ChEBI" id="CHEBI:18420"/>
    </cofactor>
</comment>
<dbReference type="InterPro" id="IPR000086">
    <property type="entry name" value="NUDIX_hydrolase_dom"/>
</dbReference>
<gene>
    <name evidence="4" type="ORF">CJ205_02260</name>
</gene>
<dbReference type="AlphaFoldDB" id="A0A2N6SP94"/>
<dbReference type="GO" id="GO:0019693">
    <property type="term" value="P:ribose phosphate metabolic process"/>
    <property type="evidence" value="ECO:0007669"/>
    <property type="project" value="TreeGrafter"/>
</dbReference>
<dbReference type="EMBL" id="PNHE01000005">
    <property type="protein sequence ID" value="PMC58898.1"/>
    <property type="molecule type" value="Genomic_DNA"/>
</dbReference>
<evidence type="ECO:0000313" key="5">
    <source>
        <dbReference type="Proteomes" id="UP000235682"/>
    </source>
</evidence>
<dbReference type="SUPFAM" id="SSF55811">
    <property type="entry name" value="Nudix"/>
    <property type="match status" value="1"/>
</dbReference>
<protein>
    <submittedName>
        <fullName evidence="4">NUDIX hydrolase</fullName>
    </submittedName>
</protein>
<name>A0A2N6SP94_9LACT</name>
<dbReference type="PANTHER" id="PTHR11839">
    <property type="entry name" value="UDP/ADP-SUGAR PYROPHOSPHATASE"/>
    <property type="match status" value="1"/>
</dbReference>
<evidence type="ECO:0000256" key="1">
    <source>
        <dbReference type="ARBA" id="ARBA00001946"/>
    </source>
</evidence>
<dbReference type="GO" id="GO:0005829">
    <property type="term" value="C:cytosol"/>
    <property type="evidence" value="ECO:0007669"/>
    <property type="project" value="TreeGrafter"/>
</dbReference>
<dbReference type="PROSITE" id="PS51462">
    <property type="entry name" value="NUDIX"/>
    <property type="match status" value="1"/>
</dbReference>
<dbReference type="InterPro" id="IPR015797">
    <property type="entry name" value="NUDIX_hydrolase-like_dom_sf"/>
</dbReference>
<proteinExistence type="predicted"/>
<dbReference type="Proteomes" id="UP000235682">
    <property type="component" value="Unassembled WGS sequence"/>
</dbReference>
<sequence>MKKEDVRFLMADGLKQSKQIYDGAILQLYVNDIELENGAVVERELIHHKPAVCILAIKKEQEEQVVLVKQYRPAIDEWIYEVPAGIIDDEDPSHQYAAERELEEETDYKAHQWHEIASFYVSPGFLDEKITLFKATGLEKVANPLPQDDNENVESALFTKEEIKQMIQQGEIVDLKTLHALQYWLGE</sequence>
<dbReference type="CDD" id="cd03424">
    <property type="entry name" value="NUDIX_ADPRase_Nudt5_UGPPase_Nudt14"/>
    <property type="match status" value="1"/>
</dbReference>
<evidence type="ECO:0000313" key="4">
    <source>
        <dbReference type="EMBL" id="PMC58898.1"/>
    </source>
</evidence>
<dbReference type="OrthoDB" id="9806150at2"/>
<accession>A0A2N6SP94</accession>
<reference evidence="4 5" key="1">
    <citation type="submission" date="2017-09" db="EMBL/GenBank/DDBJ databases">
        <title>Bacterial strain isolated from the female urinary microbiota.</title>
        <authorList>
            <person name="Thomas-White K."/>
            <person name="Kumar N."/>
            <person name="Forster S."/>
            <person name="Putonti C."/>
            <person name="Lawley T."/>
            <person name="Wolfe A.J."/>
        </authorList>
    </citation>
    <scope>NUCLEOTIDE SEQUENCE [LARGE SCALE GENOMIC DNA]</scope>
    <source>
        <strain evidence="4 5">UMB0852</strain>
    </source>
</reference>
<dbReference type="Pfam" id="PF00293">
    <property type="entry name" value="NUDIX"/>
    <property type="match status" value="1"/>
</dbReference>
<dbReference type="GO" id="GO:0006753">
    <property type="term" value="P:nucleoside phosphate metabolic process"/>
    <property type="evidence" value="ECO:0007669"/>
    <property type="project" value="TreeGrafter"/>
</dbReference>
<keyword evidence="5" id="KW-1185">Reference proteome</keyword>
<evidence type="ECO:0000259" key="3">
    <source>
        <dbReference type="PROSITE" id="PS51462"/>
    </source>
</evidence>
<keyword evidence="2 4" id="KW-0378">Hydrolase</keyword>
<comment type="caution">
    <text evidence="4">The sequence shown here is derived from an EMBL/GenBank/DDBJ whole genome shotgun (WGS) entry which is preliminary data.</text>
</comment>
<dbReference type="STRING" id="84521.SAMN04487994_101823"/>